<gene>
    <name evidence="1" type="ORF">HanXRQr2_Chr03g0134451</name>
</gene>
<protein>
    <submittedName>
        <fullName evidence="1">Uncharacterized protein</fullName>
    </submittedName>
</protein>
<dbReference type="Gramene" id="mRNA:HanXRQr2_Chr03g0134451">
    <property type="protein sequence ID" value="CDS:HanXRQr2_Chr03g0134451.1"/>
    <property type="gene ID" value="HanXRQr2_Chr03g0134451"/>
</dbReference>
<comment type="caution">
    <text evidence="1">The sequence shown here is derived from an EMBL/GenBank/DDBJ whole genome shotgun (WGS) entry which is preliminary data.</text>
</comment>
<dbReference type="AlphaFoldDB" id="A0A9K3JJY8"/>
<accession>A0A9K3JJY8</accession>
<organism evidence="1 2">
    <name type="scientific">Helianthus annuus</name>
    <name type="common">Common sunflower</name>
    <dbReference type="NCBI Taxonomy" id="4232"/>
    <lineage>
        <taxon>Eukaryota</taxon>
        <taxon>Viridiplantae</taxon>
        <taxon>Streptophyta</taxon>
        <taxon>Embryophyta</taxon>
        <taxon>Tracheophyta</taxon>
        <taxon>Spermatophyta</taxon>
        <taxon>Magnoliopsida</taxon>
        <taxon>eudicotyledons</taxon>
        <taxon>Gunneridae</taxon>
        <taxon>Pentapetalae</taxon>
        <taxon>asterids</taxon>
        <taxon>campanulids</taxon>
        <taxon>Asterales</taxon>
        <taxon>Asteraceae</taxon>
        <taxon>Asteroideae</taxon>
        <taxon>Heliantheae alliance</taxon>
        <taxon>Heliantheae</taxon>
        <taxon>Helianthus</taxon>
    </lineage>
</organism>
<evidence type="ECO:0000313" key="2">
    <source>
        <dbReference type="Proteomes" id="UP000215914"/>
    </source>
</evidence>
<reference evidence="1" key="2">
    <citation type="submission" date="2020-06" db="EMBL/GenBank/DDBJ databases">
        <title>Helianthus annuus Genome sequencing and assembly Release 2.</title>
        <authorList>
            <person name="Gouzy J."/>
            <person name="Langlade N."/>
            <person name="Munos S."/>
        </authorList>
    </citation>
    <scope>NUCLEOTIDE SEQUENCE</scope>
    <source>
        <tissue evidence="1">Leaves</tissue>
    </source>
</reference>
<reference evidence="1" key="1">
    <citation type="journal article" date="2017" name="Nature">
        <title>The sunflower genome provides insights into oil metabolism, flowering and Asterid evolution.</title>
        <authorList>
            <person name="Badouin H."/>
            <person name="Gouzy J."/>
            <person name="Grassa C.J."/>
            <person name="Murat F."/>
            <person name="Staton S.E."/>
            <person name="Cottret L."/>
            <person name="Lelandais-Briere C."/>
            <person name="Owens G.L."/>
            <person name="Carrere S."/>
            <person name="Mayjonade B."/>
            <person name="Legrand L."/>
            <person name="Gill N."/>
            <person name="Kane N.C."/>
            <person name="Bowers J.E."/>
            <person name="Hubner S."/>
            <person name="Bellec A."/>
            <person name="Berard A."/>
            <person name="Berges H."/>
            <person name="Blanchet N."/>
            <person name="Boniface M.C."/>
            <person name="Brunel D."/>
            <person name="Catrice O."/>
            <person name="Chaidir N."/>
            <person name="Claudel C."/>
            <person name="Donnadieu C."/>
            <person name="Faraut T."/>
            <person name="Fievet G."/>
            <person name="Helmstetter N."/>
            <person name="King M."/>
            <person name="Knapp S.J."/>
            <person name="Lai Z."/>
            <person name="Le Paslier M.C."/>
            <person name="Lippi Y."/>
            <person name="Lorenzon L."/>
            <person name="Mandel J.R."/>
            <person name="Marage G."/>
            <person name="Marchand G."/>
            <person name="Marquand E."/>
            <person name="Bret-Mestries E."/>
            <person name="Morien E."/>
            <person name="Nambeesan S."/>
            <person name="Nguyen T."/>
            <person name="Pegot-Espagnet P."/>
            <person name="Pouilly N."/>
            <person name="Raftis F."/>
            <person name="Sallet E."/>
            <person name="Schiex T."/>
            <person name="Thomas J."/>
            <person name="Vandecasteele C."/>
            <person name="Vares D."/>
            <person name="Vear F."/>
            <person name="Vautrin S."/>
            <person name="Crespi M."/>
            <person name="Mangin B."/>
            <person name="Burke J.M."/>
            <person name="Salse J."/>
            <person name="Munos S."/>
            <person name="Vincourt P."/>
            <person name="Rieseberg L.H."/>
            <person name="Langlade N.B."/>
        </authorList>
    </citation>
    <scope>NUCLEOTIDE SEQUENCE</scope>
    <source>
        <tissue evidence="1">Leaves</tissue>
    </source>
</reference>
<dbReference type="EMBL" id="MNCJ02000318">
    <property type="protein sequence ID" value="KAF5816451.1"/>
    <property type="molecule type" value="Genomic_DNA"/>
</dbReference>
<sequence length="79" mass="9578">MDENDQKWKRREPREEKRTIWTKVTFWAKPQGLKWQLTLLVIYKRFILCTPICPLSMPPLNKIKRVCETNLITLGRCYL</sequence>
<proteinExistence type="predicted"/>
<dbReference type="Proteomes" id="UP000215914">
    <property type="component" value="Unassembled WGS sequence"/>
</dbReference>
<name>A0A9K3JJY8_HELAN</name>
<keyword evidence="2" id="KW-1185">Reference proteome</keyword>
<evidence type="ECO:0000313" key="1">
    <source>
        <dbReference type="EMBL" id="KAF5816451.1"/>
    </source>
</evidence>